<accession>A0A4Q0T0F5</accession>
<evidence type="ECO:0000313" key="2">
    <source>
        <dbReference type="EMBL" id="RXH56192.1"/>
    </source>
</evidence>
<evidence type="ECO:0000313" key="3">
    <source>
        <dbReference type="Proteomes" id="UP000289437"/>
    </source>
</evidence>
<dbReference type="InterPro" id="IPR050266">
    <property type="entry name" value="AB_hydrolase_sf"/>
</dbReference>
<proteinExistence type="predicted"/>
<evidence type="ECO:0000259" key="1">
    <source>
        <dbReference type="Pfam" id="PF12697"/>
    </source>
</evidence>
<sequence length="263" mass="28579">MNWVQAGTEHAETVVLIHAVGYDLTYWDRQIEALQVDYNVVAFDLPGHGRSPKLTEDWTFDDAAVLVADLIERVSTGPVHLVGISFGGMIAQATALGRPDLIRTLTLIGTACTFPEEAWKGMRARAELVRTAGMAAILQSSLERWFTPQTRAQRPDIIDRVTKTVLADDPAVHAAIWEMISGFDVHDRLEKVSCPVLVLVGEQDPSTPVETAFTLANAIPDSKVIVIPGSSHVVTVENPVAVNDALRAFLQVCSVSAANQVFV</sequence>
<dbReference type="AlphaFoldDB" id="A0A4Q0T0F5"/>
<dbReference type="EMBL" id="RDSM01000002">
    <property type="protein sequence ID" value="RXH56192.1"/>
    <property type="molecule type" value="Genomic_DNA"/>
</dbReference>
<reference evidence="2 3" key="1">
    <citation type="submission" date="2018-11" db="EMBL/GenBank/DDBJ databases">
        <authorList>
            <person name="Mardanov A.V."/>
            <person name="Ravin N.V."/>
            <person name="Dedysh S.N."/>
        </authorList>
    </citation>
    <scope>NUCLEOTIDE SEQUENCE [LARGE SCALE GENOMIC DNA]</scope>
    <source>
        <strain evidence="2 3">AF10</strain>
    </source>
</reference>
<dbReference type="InterPro" id="IPR029058">
    <property type="entry name" value="AB_hydrolase_fold"/>
</dbReference>
<dbReference type="SUPFAM" id="SSF53474">
    <property type="entry name" value="alpha/beta-Hydrolases"/>
    <property type="match status" value="1"/>
</dbReference>
<protein>
    <submittedName>
        <fullName evidence="2">Beta-ketoadipate enol-lactone hydrolase</fullName>
    </submittedName>
</protein>
<dbReference type="GO" id="GO:0016787">
    <property type="term" value="F:hydrolase activity"/>
    <property type="evidence" value="ECO:0007669"/>
    <property type="project" value="UniProtKB-KW"/>
</dbReference>
<dbReference type="Proteomes" id="UP000289437">
    <property type="component" value="Unassembled WGS sequence"/>
</dbReference>
<reference evidence="3" key="2">
    <citation type="submission" date="2019-02" db="EMBL/GenBank/DDBJ databases">
        <title>Granulicella sibirica sp. nov., a psychrotolerant acidobacterium isolated from an organic soil layer in forested tundra, West Siberia.</title>
        <authorList>
            <person name="Oshkin I.Y."/>
            <person name="Kulichevskaya I.S."/>
            <person name="Rijpstra W.I.C."/>
            <person name="Sinninghe Damste J.S."/>
            <person name="Rakitin A.L."/>
            <person name="Ravin N.V."/>
            <person name="Dedysh S.N."/>
        </authorList>
    </citation>
    <scope>NUCLEOTIDE SEQUENCE [LARGE SCALE GENOMIC DNA]</scope>
    <source>
        <strain evidence="3">AF10</strain>
    </source>
</reference>
<dbReference type="PRINTS" id="PR00111">
    <property type="entry name" value="ABHYDROLASE"/>
</dbReference>
<dbReference type="Gene3D" id="3.40.50.1820">
    <property type="entry name" value="alpha/beta hydrolase"/>
    <property type="match status" value="1"/>
</dbReference>
<feature type="domain" description="AB hydrolase-1" evidence="1">
    <location>
        <begin position="14"/>
        <end position="245"/>
    </location>
</feature>
<comment type="caution">
    <text evidence="2">The sequence shown here is derived from an EMBL/GenBank/DDBJ whole genome shotgun (WGS) entry which is preliminary data.</text>
</comment>
<dbReference type="PANTHER" id="PTHR43798">
    <property type="entry name" value="MONOACYLGLYCEROL LIPASE"/>
    <property type="match status" value="1"/>
</dbReference>
<dbReference type="Pfam" id="PF12697">
    <property type="entry name" value="Abhydrolase_6"/>
    <property type="match status" value="1"/>
</dbReference>
<keyword evidence="3" id="KW-1185">Reference proteome</keyword>
<dbReference type="InterPro" id="IPR000073">
    <property type="entry name" value="AB_hydrolase_1"/>
</dbReference>
<gene>
    <name evidence="2" type="ORF">GRAN_3049</name>
</gene>
<organism evidence="2 3">
    <name type="scientific">Granulicella sibirica</name>
    <dbReference type="NCBI Taxonomy" id="2479048"/>
    <lineage>
        <taxon>Bacteria</taxon>
        <taxon>Pseudomonadati</taxon>
        <taxon>Acidobacteriota</taxon>
        <taxon>Terriglobia</taxon>
        <taxon>Terriglobales</taxon>
        <taxon>Acidobacteriaceae</taxon>
        <taxon>Granulicella</taxon>
    </lineage>
</organism>
<keyword evidence="2" id="KW-0378">Hydrolase</keyword>
<name>A0A4Q0T0F5_9BACT</name>